<dbReference type="Gene3D" id="1.25.40.20">
    <property type="entry name" value="Ankyrin repeat-containing domain"/>
    <property type="match status" value="2"/>
</dbReference>
<dbReference type="PANTHER" id="PTHR24198">
    <property type="entry name" value="ANKYRIN REPEAT AND PROTEIN KINASE DOMAIN-CONTAINING PROTEIN"/>
    <property type="match status" value="1"/>
</dbReference>
<organism evidence="6 7">
    <name type="scientific">Schizothecium vesticola</name>
    <dbReference type="NCBI Taxonomy" id="314040"/>
    <lineage>
        <taxon>Eukaryota</taxon>
        <taxon>Fungi</taxon>
        <taxon>Dikarya</taxon>
        <taxon>Ascomycota</taxon>
        <taxon>Pezizomycotina</taxon>
        <taxon>Sordariomycetes</taxon>
        <taxon>Sordariomycetidae</taxon>
        <taxon>Sordariales</taxon>
        <taxon>Schizotheciaceae</taxon>
        <taxon>Schizothecium</taxon>
    </lineage>
</organism>
<dbReference type="InterPro" id="IPR031352">
    <property type="entry name" value="SesA"/>
</dbReference>
<dbReference type="PANTHER" id="PTHR24198:SF165">
    <property type="entry name" value="ANKYRIN REPEAT-CONTAINING PROTEIN-RELATED"/>
    <property type="match status" value="1"/>
</dbReference>
<gene>
    <name evidence="6" type="ORF">B0T18DRAFT_202328</name>
</gene>
<feature type="repeat" description="ANK" evidence="3">
    <location>
        <begin position="490"/>
        <end position="530"/>
    </location>
</feature>
<evidence type="ECO:0000259" key="5">
    <source>
        <dbReference type="Pfam" id="PF17107"/>
    </source>
</evidence>
<evidence type="ECO:0000256" key="1">
    <source>
        <dbReference type="ARBA" id="ARBA00022737"/>
    </source>
</evidence>
<keyword evidence="2 3" id="KW-0040">ANK repeat</keyword>
<evidence type="ECO:0000256" key="3">
    <source>
        <dbReference type="PROSITE-ProRule" id="PRU00023"/>
    </source>
</evidence>
<reference evidence="6" key="1">
    <citation type="submission" date="2023-06" db="EMBL/GenBank/DDBJ databases">
        <title>Genome-scale phylogeny and comparative genomics of the fungal order Sordariales.</title>
        <authorList>
            <consortium name="Lawrence Berkeley National Laboratory"/>
            <person name="Hensen N."/>
            <person name="Bonometti L."/>
            <person name="Westerberg I."/>
            <person name="Brannstrom I.O."/>
            <person name="Guillou S."/>
            <person name="Cros-Aarteil S."/>
            <person name="Calhoun S."/>
            <person name="Haridas S."/>
            <person name="Kuo A."/>
            <person name="Mondo S."/>
            <person name="Pangilinan J."/>
            <person name="Riley R."/>
            <person name="LaButti K."/>
            <person name="Andreopoulos B."/>
            <person name="Lipzen A."/>
            <person name="Chen C."/>
            <person name="Yanf M."/>
            <person name="Daum C."/>
            <person name="Ng V."/>
            <person name="Clum A."/>
            <person name="Steindorff A."/>
            <person name="Ohm R."/>
            <person name="Martin F."/>
            <person name="Silar P."/>
            <person name="Natvig D."/>
            <person name="Lalanne C."/>
            <person name="Gautier V."/>
            <person name="Ament-velasquez S.L."/>
            <person name="Kruys A."/>
            <person name="Hutchinson M.I."/>
            <person name="Powell A.J."/>
            <person name="Barry K."/>
            <person name="Miller A.N."/>
            <person name="Grigoriev I.V."/>
            <person name="Debuchy R."/>
            <person name="Gladieux P."/>
            <person name="Thoren M.H."/>
            <person name="Johannesson H."/>
        </authorList>
    </citation>
    <scope>NUCLEOTIDE SEQUENCE</scope>
    <source>
        <strain evidence="6">SMH3187-1</strain>
    </source>
</reference>
<dbReference type="SUPFAM" id="SSF48403">
    <property type="entry name" value="Ankyrin repeat"/>
    <property type="match status" value="1"/>
</dbReference>
<proteinExistence type="predicted"/>
<dbReference type="SMART" id="SM00248">
    <property type="entry name" value="ANK"/>
    <property type="match status" value="3"/>
</dbReference>
<dbReference type="AlphaFoldDB" id="A0AA40EH84"/>
<dbReference type="PROSITE" id="PS50297">
    <property type="entry name" value="ANK_REP_REGION"/>
    <property type="match status" value="1"/>
</dbReference>
<evidence type="ECO:0000313" key="7">
    <source>
        <dbReference type="Proteomes" id="UP001172155"/>
    </source>
</evidence>
<feature type="domain" description="NACHT-NTPase and P-loop NTPases N-terminal" evidence="5">
    <location>
        <begin position="8"/>
        <end position="100"/>
    </location>
</feature>
<protein>
    <submittedName>
        <fullName evidence="6">Ankyrin repeat-containing domain protein</fullName>
    </submittedName>
</protein>
<keyword evidence="1" id="KW-0677">Repeat</keyword>
<dbReference type="InterPro" id="IPR036770">
    <property type="entry name" value="Ankyrin_rpt-contain_sf"/>
</dbReference>
<comment type="caution">
    <text evidence="6">The sequence shown here is derived from an EMBL/GenBank/DDBJ whole genome shotgun (WGS) entry which is preliminary data.</text>
</comment>
<dbReference type="Pfam" id="PF12796">
    <property type="entry name" value="Ank_2"/>
    <property type="match status" value="2"/>
</dbReference>
<evidence type="ECO:0000313" key="6">
    <source>
        <dbReference type="EMBL" id="KAK0740090.1"/>
    </source>
</evidence>
<dbReference type="PROSITE" id="PS50088">
    <property type="entry name" value="ANK_REPEAT"/>
    <property type="match status" value="2"/>
</dbReference>
<dbReference type="Pfam" id="PF17107">
    <property type="entry name" value="SesA"/>
    <property type="match status" value="1"/>
</dbReference>
<evidence type="ECO:0000256" key="2">
    <source>
        <dbReference type="ARBA" id="ARBA00023043"/>
    </source>
</evidence>
<feature type="repeat" description="ANK" evidence="3">
    <location>
        <begin position="297"/>
        <end position="329"/>
    </location>
</feature>
<accession>A0AA40EH84</accession>
<dbReference type="Proteomes" id="UP001172155">
    <property type="component" value="Unassembled WGS sequence"/>
</dbReference>
<sequence>MAEVVAGIASVAQIVDLLAKTACRIVDFCRDVSDAPRVFQRVQDNLVLLQQLLKDIQSCADELENESILPPATRQMLRSAAEQTQQTLTSAQATFRKAGSTSGSGDPVMSPGTRRRIIMVLRDKPMLKRVLAELEEFDRLLLLVIQLANMRIALAHYQGFMAAKTGTETKNDTPDATKTPLHVTRPHQATIYPFRCSVLGVGSMLRRLGFYGEITTRSSSQHFFTASVYLGYKLPAWLWARSFDVEFGVVVPRLIRSQYRVPLDSPFLEACHNGDVWQIRQHLCNGVGSVGDRAMCNGMTPLQLAIEGGHIDAIAYLLEAGADPNIGDDNRILPVFSALGMNRRKSRFFVQFAPTRDTWFDVLRLLVNHGASVHEVVAGRSLAMLDIVDSRTRTRTLEFFRFLQGEAYTDFPITDLNYASPVVNAIRSNDSAVECLEFLRNSADVDFSRLSMDDSRSILHYGAEFATDSRVLEYLCASCDPSYINRQDARGWTPLHYAVCMDFFNPGSRDPLTNVRYLIQQGADPTLRSTARFPVLCHGLLDQDVFSPLELRQAFDNTARGRSDPRYDKFVGILDEYGHRVLEEEEESIFFDALEHCPPQKEGCV</sequence>
<keyword evidence="7" id="KW-1185">Reference proteome</keyword>
<name>A0AA40EH84_9PEZI</name>
<dbReference type="EMBL" id="JAUKUD010000006">
    <property type="protein sequence ID" value="KAK0740090.1"/>
    <property type="molecule type" value="Genomic_DNA"/>
</dbReference>
<dbReference type="InterPro" id="IPR002110">
    <property type="entry name" value="Ankyrin_rpt"/>
</dbReference>
<evidence type="ECO:0000256" key="4">
    <source>
        <dbReference type="SAM" id="MobiDB-lite"/>
    </source>
</evidence>
<feature type="region of interest" description="Disordered" evidence="4">
    <location>
        <begin position="88"/>
        <end position="109"/>
    </location>
</feature>